<keyword evidence="2" id="KW-0472">Membrane</keyword>
<feature type="coiled-coil region" evidence="1">
    <location>
        <begin position="2"/>
        <end position="29"/>
    </location>
</feature>
<keyword evidence="2" id="KW-0812">Transmembrane</keyword>
<dbReference type="PATRIC" id="fig|1434123.4.peg.1778"/>
<evidence type="ECO:0000256" key="2">
    <source>
        <dbReference type="SAM" id="Phobius"/>
    </source>
</evidence>
<evidence type="ECO:0000313" key="4">
    <source>
        <dbReference type="Proteomes" id="UP000033096"/>
    </source>
</evidence>
<dbReference type="Proteomes" id="UP000033096">
    <property type="component" value="Chromosome"/>
</dbReference>
<keyword evidence="4" id="KW-1185">Reference proteome</keyword>
<keyword evidence="2" id="KW-1133">Transmembrane helix</keyword>
<feature type="transmembrane region" description="Helical" evidence="2">
    <location>
        <begin position="41"/>
        <end position="60"/>
    </location>
</feature>
<name>A0A0E3Q4U6_9EURY</name>
<reference evidence="3 4" key="1">
    <citation type="submission" date="2014-07" db="EMBL/GenBank/DDBJ databases">
        <title>Methanogenic archaea and the global carbon cycle.</title>
        <authorList>
            <person name="Henriksen J.R."/>
            <person name="Luke J."/>
            <person name="Reinhart S."/>
            <person name="Benedict M.N."/>
            <person name="Youngblut N.D."/>
            <person name="Metcalf M.E."/>
            <person name="Whitaker R.J."/>
            <person name="Metcalf W.W."/>
        </authorList>
    </citation>
    <scope>NUCLEOTIDE SEQUENCE [LARGE SCALE GENOMIC DNA]</scope>
    <source>
        <strain evidence="3 4">Z-761</strain>
    </source>
</reference>
<accession>A0A0E3Q4U6</accession>
<dbReference type="KEGG" id="mvc:MSVAZ_1488"/>
<feature type="transmembrane region" description="Helical" evidence="2">
    <location>
        <begin position="66"/>
        <end position="84"/>
    </location>
</feature>
<evidence type="ECO:0000256" key="1">
    <source>
        <dbReference type="SAM" id="Coils"/>
    </source>
</evidence>
<proteinExistence type="predicted"/>
<sequence length="113" mass="13360">MNKQSEKRINEKIKHLEQVKEEINNYAANPLRLISYVNESLLQMFVLFAFANVLNFIKYFTDPLYLLTQMITVMLYYYAAMIALKTLSTCKKVRDINKQTTLINEEIKKQKSN</sequence>
<evidence type="ECO:0000313" key="3">
    <source>
        <dbReference type="EMBL" id="AKB43757.1"/>
    </source>
</evidence>
<dbReference type="EMBL" id="CP009520">
    <property type="protein sequence ID" value="AKB43757.1"/>
    <property type="molecule type" value="Genomic_DNA"/>
</dbReference>
<dbReference type="HOGENOM" id="CLU_2127890_0_0_2"/>
<protein>
    <submittedName>
        <fullName evidence="3">Uncharacterized protein</fullName>
    </submittedName>
</protein>
<gene>
    <name evidence="3" type="ORF">MSVAZ_1488</name>
</gene>
<keyword evidence="1" id="KW-0175">Coiled coil</keyword>
<organism evidence="3 4">
    <name type="scientific">Methanosarcina vacuolata Z-761</name>
    <dbReference type="NCBI Taxonomy" id="1434123"/>
    <lineage>
        <taxon>Archaea</taxon>
        <taxon>Methanobacteriati</taxon>
        <taxon>Methanobacteriota</taxon>
        <taxon>Stenosarchaea group</taxon>
        <taxon>Methanomicrobia</taxon>
        <taxon>Methanosarcinales</taxon>
        <taxon>Methanosarcinaceae</taxon>
        <taxon>Methanosarcina</taxon>
    </lineage>
</organism>
<dbReference type="AlphaFoldDB" id="A0A0E3Q4U6"/>